<keyword evidence="2 4" id="KW-0238">DNA-binding</keyword>
<keyword evidence="3" id="KW-0804">Transcription</keyword>
<dbReference type="Gene3D" id="1.10.357.10">
    <property type="entry name" value="Tetracycline Repressor, domain 2"/>
    <property type="match status" value="1"/>
</dbReference>
<gene>
    <name evidence="6" type="ORF">IPF40_02455</name>
    <name evidence="7" type="ORF">IPI13_09850</name>
</gene>
<accession>A0A935M3V6</accession>
<dbReference type="InterPro" id="IPR001647">
    <property type="entry name" value="HTH_TetR"/>
</dbReference>
<evidence type="ECO:0000313" key="8">
    <source>
        <dbReference type="Proteomes" id="UP000718281"/>
    </source>
</evidence>
<evidence type="ECO:0000313" key="6">
    <source>
        <dbReference type="EMBL" id="MBK6299948.1"/>
    </source>
</evidence>
<protein>
    <submittedName>
        <fullName evidence="7">TetR/AcrR family transcriptional regulator</fullName>
    </submittedName>
</protein>
<dbReference type="GO" id="GO:0003700">
    <property type="term" value="F:DNA-binding transcription factor activity"/>
    <property type="evidence" value="ECO:0007669"/>
    <property type="project" value="TreeGrafter"/>
</dbReference>
<evidence type="ECO:0000256" key="3">
    <source>
        <dbReference type="ARBA" id="ARBA00023163"/>
    </source>
</evidence>
<keyword evidence="1" id="KW-0805">Transcription regulation</keyword>
<dbReference type="EMBL" id="JADIXZ010000001">
    <property type="protein sequence ID" value="MBK6299948.1"/>
    <property type="molecule type" value="Genomic_DNA"/>
</dbReference>
<proteinExistence type="predicted"/>
<feature type="domain" description="HTH tetR-type" evidence="5">
    <location>
        <begin position="15"/>
        <end position="75"/>
    </location>
</feature>
<dbReference type="GO" id="GO:0000976">
    <property type="term" value="F:transcription cis-regulatory region binding"/>
    <property type="evidence" value="ECO:0007669"/>
    <property type="project" value="TreeGrafter"/>
</dbReference>
<sequence>MKRSYRQSERARQAEETGVRILQETRRLFEAQGYAGLTLASVAEAAGVTTQTVIRRFGDKEGLTAAAGQRVAQEIYAQRDEAPAGDLAAIVRNLVEHYETRGPVSLRLLADEHLSEAVASFTRAGRDFHHGWCERVFAPWLADLDGSTSRRRVAQLVAVCDVRTWELLRHREGLTPAQTRMALLELLRPLTEGARQ</sequence>
<comment type="caution">
    <text evidence="7">The sequence shown here is derived from an EMBL/GenBank/DDBJ whole genome shotgun (WGS) entry which is preliminary data.</text>
</comment>
<dbReference type="PRINTS" id="PR00455">
    <property type="entry name" value="HTHTETR"/>
</dbReference>
<dbReference type="SUPFAM" id="SSF46689">
    <property type="entry name" value="Homeodomain-like"/>
    <property type="match status" value="1"/>
</dbReference>
<name>A0A935M3V6_9MICO</name>
<organism evidence="7 9">
    <name type="scientific">Candidatus Phosphoribacter hodrii</name>
    <dbReference type="NCBI Taxonomy" id="2953743"/>
    <lineage>
        <taxon>Bacteria</taxon>
        <taxon>Bacillati</taxon>
        <taxon>Actinomycetota</taxon>
        <taxon>Actinomycetes</taxon>
        <taxon>Micrococcales</taxon>
        <taxon>Dermatophilaceae</taxon>
        <taxon>Candidatus Phosphoribacter</taxon>
    </lineage>
</organism>
<dbReference type="PANTHER" id="PTHR30055">
    <property type="entry name" value="HTH-TYPE TRANSCRIPTIONAL REGULATOR RUTR"/>
    <property type="match status" value="1"/>
</dbReference>
<evidence type="ECO:0000256" key="4">
    <source>
        <dbReference type="PROSITE-ProRule" id="PRU00335"/>
    </source>
</evidence>
<dbReference type="InterPro" id="IPR009057">
    <property type="entry name" value="Homeodomain-like_sf"/>
</dbReference>
<evidence type="ECO:0000313" key="7">
    <source>
        <dbReference type="EMBL" id="MBK7273445.1"/>
    </source>
</evidence>
<dbReference type="Proteomes" id="UP000718281">
    <property type="component" value="Unassembled WGS sequence"/>
</dbReference>
<evidence type="ECO:0000259" key="5">
    <source>
        <dbReference type="PROSITE" id="PS50977"/>
    </source>
</evidence>
<feature type="DNA-binding region" description="H-T-H motif" evidence="4">
    <location>
        <begin position="38"/>
        <end position="57"/>
    </location>
</feature>
<dbReference type="InterPro" id="IPR050109">
    <property type="entry name" value="HTH-type_TetR-like_transc_reg"/>
</dbReference>
<dbReference type="PANTHER" id="PTHR30055:SF234">
    <property type="entry name" value="HTH-TYPE TRANSCRIPTIONAL REGULATOR BETI"/>
    <property type="match status" value="1"/>
</dbReference>
<evidence type="ECO:0000313" key="9">
    <source>
        <dbReference type="Proteomes" id="UP000726105"/>
    </source>
</evidence>
<dbReference type="AlphaFoldDB" id="A0A935M3V6"/>
<evidence type="ECO:0000256" key="1">
    <source>
        <dbReference type="ARBA" id="ARBA00023015"/>
    </source>
</evidence>
<dbReference type="PROSITE" id="PS50977">
    <property type="entry name" value="HTH_TETR_2"/>
    <property type="match status" value="1"/>
</dbReference>
<dbReference type="EMBL" id="JADJIB010000003">
    <property type="protein sequence ID" value="MBK7273445.1"/>
    <property type="molecule type" value="Genomic_DNA"/>
</dbReference>
<evidence type="ECO:0000256" key="2">
    <source>
        <dbReference type="ARBA" id="ARBA00023125"/>
    </source>
</evidence>
<dbReference type="Pfam" id="PF00440">
    <property type="entry name" value="TetR_N"/>
    <property type="match status" value="1"/>
</dbReference>
<dbReference type="Proteomes" id="UP000726105">
    <property type="component" value="Unassembled WGS sequence"/>
</dbReference>
<reference evidence="8 9" key="1">
    <citation type="submission" date="2020-10" db="EMBL/GenBank/DDBJ databases">
        <title>Connecting structure to function with the recovery of over 1000 high-quality activated sludge metagenome-assembled genomes encoding full-length rRNA genes using long-read sequencing.</title>
        <authorList>
            <person name="Singleton C.M."/>
            <person name="Petriglieri F."/>
            <person name="Kristensen J.M."/>
            <person name="Kirkegaard R.H."/>
            <person name="Michaelsen T.Y."/>
            <person name="Andersen M.H."/>
            <person name="Karst S.M."/>
            <person name="Dueholm M.S."/>
            <person name="Nielsen P.H."/>
            <person name="Albertsen M."/>
        </authorList>
    </citation>
    <scope>NUCLEOTIDE SEQUENCE [LARGE SCALE GENOMIC DNA]</scope>
    <source>
        <strain evidence="6">AalE_18-Q3-R2-46_BAT3C.188</strain>
        <strain evidence="7">Ega_18-Q3-R5-49_MAXAC.001</strain>
    </source>
</reference>